<dbReference type="PATRIC" id="fig|1156395.6.peg.214"/>
<evidence type="ECO:0000259" key="3">
    <source>
        <dbReference type="PROSITE" id="PS50887"/>
    </source>
</evidence>
<dbReference type="SUPFAM" id="SSF52172">
    <property type="entry name" value="CheY-like"/>
    <property type="match status" value="1"/>
</dbReference>
<dbReference type="PANTHER" id="PTHR45138:SF9">
    <property type="entry name" value="DIGUANYLATE CYCLASE DGCM-RELATED"/>
    <property type="match status" value="1"/>
</dbReference>
<comment type="catalytic activity">
    <reaction evidence="2">
        <text>2 GTP = 3',3'-c-di-GMP + 2 diphosphate</text>
        <dbReference type="Rhea" id="RHEA:24898"/>
        <dbReference type="ChEBI" id="CHEBI:33019"/>
        <dbReference type="ChEBI" id="CHEBI:37565"/>
        <dbReference type="ChEBI" id="CHEBI:58805"/>
        <dbReference type="EC" id="2.7.7.65"/>
    </reaction>
</comment>
<dbReference type="InterPro" id="IPR029787">
    <property type="entry name" value="Nucleotide_cyclase"/>
</dbReference>
<dbReference type="SMART" id="SM00267">
    <property type="entry name" value="GGDEF"/>
    <property type="match status" value="1"/>
</dbReference>
<dbReference type="InterPro" id="IPR050469">
    <property type="entry name" value="Diguanylate_Cyclase"/>
</dbReference>
<dbReference type="GO" id="GO:0052621">
    <property type="term" value="F:diguanylate cyclase activity"/>
    <property type="evidence" value="ECO:0007669"/>
    <property type="project" value="UniProtKB-EC"/>
</dbReference>
<dbReference type="FunFam" id="3.30.70.270:FF:000001">
    <property type="entry name" value="Diguanylate cyclase domain protein"/>
    <property type="match status" value="1"/>
</dbReference>
<evidence type="ECO:0000256" key="1">
    <source>
        <dbReference type="ARBA" id="ARBA00012528"/>
    </source>
</evidence>
<reference evidence="4 5" key="1">
    <citation type="submission" date="2016-06" db="EMBL/GenBank/DDBJ databases">
        <title>Respiratory ammonification of nitrate coupled to the oxidation of elemental sulfur in deep-sea autotrophic thermophilic bacteria.</title>
        <authorList>
            <person name="Slobodkina G.B."/>
            <person name="Mardanov A.V."/>
            <person name="Ravin N.V."/>
            <person name="Frolova A.A."/>
            <person name="Viryasiv M.B."/>
            <person name="Chernyh N.A."/>
            <person name="Bonch-Osmolovskaya E.A."/>
            <person name="Slobodkin A.I."/>
        </authorList>
    </citation>
    <scope>NUCLEOTIDE SEQUENCE [LARGE SCALE GENOMIC DNA]</scope>
    <source>
        <strain evidence="4 5">S69</strain>
    </source>
</reference>
<gene>
    <name evidence="4" type="ORF">DBT_0213</name>
</gene>
<dbReference type="Proteomes" id="UP000093080">
    <property type="component" value="Unassembled WGS sequence"/>
</dbReference>
<dbReference type="RefSeq" id="WP_067615556.1">
    <property type="nucleotide sequence ID" value="NZ_MAGO01000001.1"/>
</dbReference>
<protein>
    <recommendedName>
        <fullName evidence="1">diguanylate cyclase</fullName>
        <ecNumber evidence="1">2.7.7.65</ecNumber>
    </recommendedName>
</protein>
<dbReference type="InterPro" id="IPR000160">
    <property type="entry name" value="GGDEF_dom"/>
</dbReference>
<dbReference type="PANTHER" id="PTHR45138">
    <property type="entry name" value="REGULATORY COMPONENTS OF SENSORY TRANSDUCTION SYSTEM"/>
    <property type="match status" value="1"/>
</dbReference>
<dbReference type="Gene3D" id="3.30.70.270">
    <property type="match status" value="1"/>
</dbReference>
<evidence type="ECO:0000313" key="5">
    <source>
        <dbReference type="Proteomes" id="UP000093080"/>
    </source>
</evidence>
<sequence length="286" mass="32507">MKVLLSVKNKKNLELLVNWISTKYQVAVMEKPEDIGKEFDLLIVDGQVFEEHRELIKSRKEAEGPVFLPVLLVTNREKVRYITNQLWVTLDEIILTPIEKVELAARIEILLRARRLSLETQLMALTDPLTGIHNRRHFFVVAEREMQKLRRKSRSAACLLIDIDHFKAVNDVHGHLIGDQVLIAVAQRIKSCVRDFDLLARFGGEEFVLFLVETDLPGAIKVAERVRKEVAKSPIRVKSGEEIPITVSIGVSAYDGDDLDVEGLVEQADIALYHAKRTGRNRVMTA</sequence>
<dbReference type="OrthoDB" id="9759607at2"/>
<dbReference type="EMBL" id="MAGO01000001">
    <property type="protein sequence ID" value="OCC16396.1"/>
    <property type="molecule type" value="Genomic_DNA"/>
</dbReference>
<evidence type="ECO:0000256" key="2">
    <source>
        <dbReference type="ARBA" id="ARBA00034247"/>
    </source>
</evidence>
<dbReference type="PROSITE" id="PS50887">
    <property type="entry name" value="GGDEF"/>
    <property type="match status" value="1"/>
</dbReference>
<dbReference type="STRING" id="1156395.DBT_0213"/>
<dbReference type="InterPro" id="IPR011006">
    <property type="entry name" value="CheY-like_superfamily"/>
</dbReference>
<dbReference type="AlphaFoldDB" id="A0A1B9F911"/>
<proteinExistence type="predicted"/>
<dbReference type="SUPFAM" id="SSF55073">
    <property type="entry name" value="Nucleotide cyclase"/>
    <property type="match status" value="1"/>
</dbReference>
<accession>A0A1B9F911</accession>
<dbReference type="NCBIfam" id="TIGR00254">
    <property type="entry name" value="GGDEF"/>
    <property type="match status" value="1"/>
</dbReference>
<keyword evidence="5" id="KW-1185">Reference proteome</keyword>
<dbReference type="EC" id="2.7.7.65" evidence="1"/>
<dbReference type="CDD" id="cd01949">
    <property type="entry name" value="GGDEF"/>
    <property type="match status" value="1"/>
</dbReference>
<comment type="caution">
    <text evidence="4">The sequence shown here is derived from an EMBL/GenBank/DDBJ whole genome shotgun (WGS) entry which is preliminary data.</text>
</comment>
<feature type="domain" description="GGDEF" evidence="3">
    <location>
        <begin position="154"/>
        <end position="286"/>
    </location>
</feature>
<name>A0A1B9F911_9BACT</name>
<organism evidence="4 5">
    <name type="scientific">Dissulfuribacter thermophilus</name>
    <dbReference type="NCBI Taxonomy" id="1156395"/>
    <lineage>
        <taxon>Bacteria</taxon>
        <taxon>Pseudomonadati</taxon>
        <taxon>Thermodesulfobacteriota</taxon>
        <taxon>Dissulfuribacteria</taxon>
        <taxon>Dissulfuribacterales</taxon>
        <taxon>Dissulfuribacteraceae</taxon>
        <taxon>Dissulfuribacter</taxon>
    </lineage>
</organism>
<evidence type="ECO:0000313" key="4">
    <source>
        <dbReference type="EMBL" id="OCC16396.1"/>
    </source>
</evidence>
<dbReference type="Pfam" id="PF00990">
    <property type="entry name" value="GGDEF"/>
    <property type="match status" value="1"/>
</dbReference>
<dbReference type="InterPro" id="IPR043128">
    <property type="entry name" value="Rev_trsase/Diguanyl_cyclase"/>
</dbReference>